<accession>A0A4U0T5W5</accession>
<dbReference type="InterPro" id="IPR013328">
    <property type="entry name" value="6PGD_dom2"/>
</dbReference>
<dbReference type="GO" id="GO:0050661">
    <property type="term" value="F:NADP binding"/>
    <property type="evidence" value="ECO:0007669"/>
    <property type="project" value="InterPro"/>
</dbReference>
<feature type="active site" evidence="4">
    <location>
        <position position="176"/>
    </location>
</feature>
<sequence length="312" mass="32436">MDKATHHPRIAFVGLGRLGGPLAANLAEAGFHVTGYDQDPVATGRLGTERIRGADSVAAAIDDAQLVMTCVRSAADLDKVLSAPGVTEALAGVEALLDFSTISPADSAECAERLERHGIAFLRVAVSGSAQAAAARQVSFICSGPKDTYERHTALLEATGRSHTWVGTRDEARAVKIAINMLVGVGMASLIESVALAERLGIGRQQFLDVVAGSAVGSPFFAAKTPALVAHDYTPAASLALMKKDLDLAMAASAEAGVTLPVTQVALDLYDVCAERGWAERDLACLDELYSVSENPPSGGAAPTPQEETCRP</sequence>
<dbReference type="EMBL" id="SUMC01000034">
    <property type="protein sequence ID" value="TKA08125.1"/>
    <property type="molecule type" value="Genomic_DNA"/>
</dbReference>
<evidence type="ECO:0000313" key="8">
    <source>
        <dbReference type="Proteomes" id="UP000305778"/>
    </source>
</evidence>
<protein>
    <submittedName>
        <fullName evidence="7">NAD(P)-dependent oxidoreductase</fullName>
    </submittedName>
</protein>
<keyword evidence="2" id="KW-0560">Oxidoreductase</keyword>
<dbReference type="GO" id="GO:0016491">
    <property type="term" value="F:oxidoreductase activity"/>
    <property type="evidence" value="ECO:0007669"/>
    <property type="project" value="UniProtKB-KW"/>
</dbReference>
<dbReference type="RefSeq" id="WP_136727082.1">
    <property type="nucleotide sequence ID" value="NZ_SUMC01000034.1"/>
</dbReference>
<dbReference type="SUPFAM" id="SSF51735">
    <property type="entry name" value="NAD(P)-binding Rossmann-fold domains"/>
    <property type="match status" value="1"/>
</dbReference>
<organism evidence="7 8">
    <name type="scientific">Actinacidiphila oryziradicis</name>
    <dbReference type="NCBI Taxonomy" id="2571141"/>
    <lineage>
        <taxon>Bacteria</taxon>
        <taxon>Bacillati</taxon>
        <taxon>Actinomycetota</taxon>
        <taxon>Actinomycetes</taxon>
        <taxon>Kitasatosporales</taxon>
        <taxon>Streptomycetaceae</taxon>
        <taxon>Actinacidiphila</taxon>
    </lineage>
</organism>
<gene>
    <name evidence="7" type="ORF">FCI23_30020</name>
</gene>
<dbReference type="Gene3D" id="1.10.1040.10">
    <property type="entry name" value="N-(1-d-carboxylethyl)-l-norvaline Dehydrogenase, domain 2"/>
    <property type="match status" value="1"/>
</dbReference>
<dbReference type="InterPro" id="IPR029154">
    <property type="entry name" value="HIBADH-like_NADP-bd"/>
</dbReference>
<dbReference type="InterPro" id="IPR036291">
    <property type="entry name" value="NAD(P)-bd_dom_sf"/>
</dbReference>
<dbReference type="Gene3D" id="3.40.50.720">
    <property type="entry name" value="NAD(P)-binding Rossmann-like Domain"/>
    <property type="match status" value="1"/>
</dbReference>
<evidence type="ECO:0000259" key="6">
    <source>
        <dbReference type="Pfam" id="PF14833"/>
    </source>
</evidence>
<evidence type="ECO:0000256" key="3">
    <source>
        <dbReference type="ARBA" id="ARBA00023027"/>
    </source>
</evidence>
<dbReference type="Pfam" id="PF14833">
    <property type="entry name" value="NAD_binding_11"/>
    <property type="match status" value="1"/>
</dbReference>
<evidence type="ECO:0000256" key="2">
    <source>
        <dbReference type="ARBA" id="ARBA00023002"/>
    </source>
</evidence>
<dbReference type="PANTHER" id="PTHR43580">
    <property type="entry name" value="OXIDOREDUCTASE GLYR1-RELATED"/>
    <property type="match status" value="1"/>
</dbReference>
<dbReference type="OrthoDB" id="4029976at2"/>
<dbReference type="Pfam" id="PF03446">
    <property type="entry name" value="NAD_binding_2"/>
    <property type="match status" value="1"/>
</dbReference>
<keyword evidence="3" id="KW-0520">NAD</keyword>
<feature type="domain" description="6-phosphogluconate dehydrogenase NADP-binding" evidence="5">
    <location>
        <begin position="9"/>
        <end position="167"/>
    </location>
</feature>
<dbReference type="PIRSF" id="PIRSF000103">
    <property type="entry name" value="HIBADH"/>
    <property type="match status" value="1"/>
</dbReference>
<feature type="domain" description="3-hydroxyisobutyrate dehydrogenase-like NAD-binding" evidence="6">
    <location>
        <begin position="172"/>
        <end position="284"/>
    </location>
</feature>
<proteinExistence type="inferred from homology"/>
<dbReference type="SUPFAM" id="SSF48179">
    <property type="entry name" value="6-phosphogluconate dehydrogenase C-terminal domain-like"/>
    <property type="match status" value="1"/>
</dbReference>
<dbReference type="Proteomes" id="UP000305778">
    <property type="component" value="Unassembled WGS sequence"/>
</dbReference>
<dbReference type="AlphaFoldDB" id="A0A4U0T5W5"/>
<dbReference type="GO" id="GO:0051287">
    <property type="term" value="F:NAD binding"/>
    <property type="evidence" value="ECO:0007669"/>
    <property type="project" value="InterPro"/>
</dbReference>
<dbReference type="InterPro" id="IPR008927">
    <property type="entry name" value="6-PGluconate_DH-like_C_sf"/>
</dbReference>
<dbReference type="InterPro" id="IPR006115">
    <property type="entry name" value="6PGDH_NADP-bd"/>
</dbReference>
<evidence type="ECO:0000259" key="5">
    <source>
        <dbReference type="Pfam" id="PF03446"/>
    </source>
</evidence>
<reference evidence="7 8" key="1">
    <citation type="submission" date="2019-04" db="EMBL/GenBank/DDBJ databases">
        <title>Streptomyces oryziradicis sp. nov., a novel actinomycete isolated from rhizosphere soil of rice (Oryza sativa L.).</title>
        <authorList>
            <person name="Li C."/>
        </authorList>
    </citation>
    <scope>NUCLEOTIDE SEQUENCE [LARGE SCALE GENOMIC DNA]</scope>
    <source>
        <strain evidence="7 8">NEAU-C40</strain>
    </source>
</reference>
<dbReference type="PANTHER" id="PTHR43580:SF2">
    <property type="entry name" value="CYTOKINE-LIKE NUCLEAR FACTOR N-PAC"/>
    <property type="match status" value="1"/>
</dbReference>
<keyword evidence="8" id="KW-1185">Reference proteome</keyword>
<dbReference type="InterPro" id="IPR015815">
    <property type="entry name" value="HIBADH-related"/>
</dbReference>
<evidence type="ECO:0000256" key="1">
    <source>
        <dbReference type="ARBA" id="ARBA00009080"/>
    </source>
</evidence>
<dbReference type="InterPro" id="IPR051265">
    <property type="entry name" value="HIBADH-related_NP60_sf"/>
</dbReference>
<evidence type="ECO:0000256" key="4">
    <source>
        <dbReference type="PIRSR" id="PIRSR000103-1"/>
    </source>
</evidence>
<comment type="similarity">
    <text evidence="1">Belongs to the HIBADH-related family.</text>
</comment>
<evidence type="ECO:0000313" key="7">
    <source>
        <dbReference type="EMBL" id="TKA08125.1"/>
    </source>
</evidence>
<comment type="caution">
    <text evidence="7">The sequence shown here is derived from an EMBL/GenBank/DDBJ whole genome shotgun (WGS) entry which is preliminary data.</text>
</comment>
<name>A0A4U0T5W5_9ACTN</name>